<comment type="caution">
    <text evidence="1">The sequence shown here is derived from an EMBL/GenBank/DDBJ whole genome shotgun (WGS) entry which is preliminary data.</text>
</comment>
<sequence length="32" mass="3603">MEKVLLHLTATGPPSQFLSPLLWDFSGWKDTS</sequence>
<organism evidence="1 2">
    <name type="scientific">Corchorus capsularis</name>
    <name type="common">Jute</name>
    <dbReference type="NCBI Taxonomy" id="210143"/>
    <lineage>
        <taxon>Eukaryota</taxon>
        <taxon>Viridiplantae</taxon>
        <taxon>Streptophyta</taxon>
        <taxon>Embryophyta</taxon>
        <taxon>Tracheophyta</taxon>
        <taxon>Spermatophyta</taxon>
        <taxon>Magnoliopsida</taxon>
        <taxon>eudicotyledons</taxon>
        <taxon>Gunneridae</taxon>
        <taxon>Pentapetalae</taxon>
        <taxon>rosids</taxon>
        <taxon>malvids</taxon>
        <taxon>Malvales</taxon>
        <taxon>Malvaceae</taxon>
        <taxon>Grewioideae</taxon>
        <taxon>Apeibeae</taxon>
        <taxon>Corchorus</taxon>
    </lineage>
</organism>
<dbReference type="Gramene" id="OMO78881">
    <property type="protein sequence ID" value="OMO78881"/>
    <property type="gene ID" value="CCACVL1_14037"/>
</dbReference>
<gene>
    <name evidence="1" type="ORF">CCACVL1_14037</name>
</gene>
<accession>A0A1R3I8P5</accession>
<dbReference type="EMBL" id="AWWV01010511">
    <property type="protein sequence ID" value="OMO78881.1"/>
    <property type="molecule type" value="Genomic_DNA"/>
</dbReference>
<dbReference type="Proteomes" id="UP000188268">
    <property type="component" value="Unassembled WGS sequence"/>
</dbReference>
<evidence type="ECO:0000313" key="1">
    <source>
        <dbReference type="EMBL" id="OMO78881.1"/>
    </source>
</evidence>
<proteinExistence type="predicted"/>
<evidence type="ECO:0000313" key="2">
    <source>
        <dbReference type="Proteomes" id="UP000188268"/>
    </source>
</evidence>
<name>A0A1R3I8P5_COCAP</name>
<reference evidence="1 2" key="1">
    <citation type="submission" date="2013-09" db="EMBL/GenBank/DDBJ databases">
        <title>Corchorus capsularis genome sequencing.</title>
        <authorList>
            <person name="Alam M."/>
            <person name="Haque M.S."/>
            <person name="Islam M.S."/>
            <person name="Emdad E.M."/>
            <person name="Islam M.M."/>
            <person name="Ahmed B."/>
            <person name="Halim A."/>
            <person name="Hossen Q.M.M."/>
            <person name="Hossain M.Z."/>
            <person name="Ahmed R."/>
            <person name="Khan M.M."/>
            <person name="Islam R."/>
            <person name="Rashid M.M."/>
            <person name="Khan S.A."/>
            <person name="Rahman M.S."/>
            <person name="Alam M."/>
        </authorList>
    </citation>
    <scope>NUCLEOTIDE SEQUENCE [LARGE SCALE GENOMIC DNA]</scope>
    <source>
        <strain evidence="2">cv. CVL-1</strain>
        <tissue evidence="1">Whole seedling</tissue>
    </source>
</reference>
<protein>
    <submittedName>
        <fullName evidence="1">Uncharacterized protein</fullName>
    </submittedName>
</protein>
<dbReference type="AlphaFoldDB" id="A0A1R3I8P5"/>
<keyword evidence="2" id="KW-1185">Reference proteome</keyword>